<dbReference type="InterPro" id="IPR032093">
    <property type="entry name" value="PhoD_N"/>
</dbReference>
<dbReference type="InterPro" id="IPR052900">
    <property type="entry name" value="Phospholipid_Metab_Enz"/>
</dbReference>
<evidence type="ECO:0000256" key="1">
    <source>
        <dbReference type="SAM" id="MobiDB-lite"/>
    </source>
</evidence>
<evidence type="ECO:0000313" key="4">
    <source>
        <dbReference type="EMBL" id="WUM20093.1"/>
    </source>
</evidence>
<proteinExistence type="predicted"/>
<keyword evidence="5" id="KW-1185">Reference proteome</keyword>
<name>A0AAU4K242_9NOCA</name>
<dbReference type="Gene3D" id="3.60.21.70">
    <property type="entry name" value="PhoD-like phosphatase"/>
    <property type="match status" value="1"/>
</dbReference>
<feature type="domain" description="Phospholipase D N-terminal" evidence="3">
    <location>
        <begin position="68"/>
        <end position="164"/>
    </location>
</feature>
<dbReference type="EMBL" id="CP108021">
    <property type="protein sequence ID" value="WUM20093.1"/>
    <property type="molecule type" value="Genomic_DNA"/>
</dbReference>
<accession>A0AAU4K242</accession>
<evidence type="ECO:0000259" key="3">
    <source>
        <dbReference type="Pfam" id="PF16655"/>
    </source>
</evidence>
<dbReference type="PANTHER" id="PTHR43606">
    <property type="entry name" value="PHOSPHATASE, PUTATIVE (AFU_ORTHOLOGUE AFUA_6G08710)-RELATED"/>
    <property type="match status" value="1"/>
</dbReference>
<dbReference type="Pfam" id="PF16655">
    <property type="entry name" value="PhoD_N"/>
    <property type="match status" value="1"/>
</dbReference>
<dbReference type="AlphaFoldDB" id="A0AAU4K242"/>
<reference evidence="4 5" key="1">
    <citation type="submission" date="2022-10" db="EMBL/GenBank/DDBJ databases">
        <title>The complete genomes of actinobacterial strains from the NBC collection.</title>
        <authorList>
            <person name="Joergensen T.S."/>
            <person name="Alvarez Arevalo M."/>
            <person name="Sterndorff E.B."/>
            <person name="Faurdal D."/>
            <person name="Vuksanovic O."/>
            <person name="Mourched A.-S."/>
            <person name="Charusanti P."/>
            <person name="Shaw S."/>
            <person name="Blin K."/>
            <person name="Weber T."/>
        </authorList>
    </citation>
    <scope>NUCLEOTIDE SEQUENCE [LARGE SCALE GENOMIC DNA]</scope>
    <source>
        <strain evidence="4 5">NBC_00319</strain>
    </source>
</reference>
<protein>
    <submittedName>
        <fullName evidence="4">Alkaline phosphatase D family protein</fullName>
    </submittedName>
</protein>
<feature type="domain" description="PhoD-like phosphatase metallophosphatase" evidence="2">
    <location>
        <begin position="177"/>
        <end position="514"/>
    </location>
</feature>
<feature type="region of interest" description="Disordered" evidence="1">
    <location>
        <begin position="341"/>
        <end position="364"/>
    </location>
</feature>
<dbReference type="KEGG" id="whr:OG579_20805"/>
<dbReference type="PANTHER" id="PTHR43606:SF2">
    <property type="entry name" value="ALKALINE PHOSPHATASE FAMILY PROTEIN (AFU_ORTHOLOGUE AFUA_5G03860)"/>
    <property type="match status" value="1"/>
</dbReference>
<dbReference type="RefSeq" id="WP_328857500.1">
    <property type="nucleotide sequence ID" value="NZ_CP108021.1"/>
</dbReference>
<gene>
    <name evidence="4" type="ORF">OG579_20805</name>
</gene>
<dbReference type="InterPro" id="IPR038607">
    <property type="entry name" value="PhoD-like_sf"/>
</dbReference>
<feature type="compositionally biased region" description="Polar residues" evidence="1">
    <location>
        <begin position="342"/>
        <end position="356"/>
    </location>
</feature>
<sequence>MSNRLSASSRDATNITVGPDKTLHAGVSRRRFLTWTGVAGALAFTPGLVADAAPIGPSPSRGDHLFSLGVASGDPLPDGVVLWTRLAADPLARGGGMGQRPVLVEWELAGDEAMRSVLRRGVALATAADGHSVHVDVHGLAPARDYFYRFRADGHVSDVGRTRTAPAPGSPLAALTFAWASCQSWGDGYFNAFADMAAAAPDVVFHLGDYVYEKGIVGSGRRTSVALPESCAREMMALDDYRDRYALYKLDPQLQQAHRASPFITVFDDHEVENNWAGPISEDNAPIPEFLLRRAGAMKAWWENTPVRAAQRPRGADVQAYRRFDFGDLARFSVLDTRQYRSDQVNGDNDSPQDAQTADPRRTITGARQEKWILDGLGNSGRRWNVLAHQTTIADLARQVDGRRVVSMDGWSGYEASRARILDGARQRGVRNLVSIVGDIHRNVVSDLRSTYTRESPTVGIELAGTSIASGKDGADSDASDKLLKAASPHVRFGNAQRGYVLNRVTRTQWEAEFRVADSIADPRTTLHRRATVTIPDGRARAEVST</sequence>
<dbReference type="InterPro" id="IPR006311">
    <property type="entry name" value="TAT_signal"/>
</dbReference>
<dbReference type="Gene3D" id="2.60.40.380">
    <property type="entry name" value="Purple acid phosphatase-like, N-terminal"/>
    <property type="match status" value="1"/>
</dbReference>
<dbReference type="InterPro" id="IPR018946">
    <property type="entry name" value="PhoD-like_MPP"/>
</dbReference>
<dbReference type="Proteomes" id="UP001432128">
    <property type="component" value="Chromosome"/>
</dbReference>
<dbReference type="InterPro" id="IPR029052">
    <property type="entry name" value="Metallo-depent_PP-like"/>
</dbReference>
<evidence type="ECO:0000259" key="2">
    <source>
        <dbReference type="Pfam" id="PF09423"/>
    </source>
</evidence>
<dbReference type="PROSITE" id="PS51318">
    <property type="entry name" value="TAT"/>
    <property type="match status" value="1"/>
</dbReference>
<dbReference type="SUPFAM" id="SSF56300">
    <property type="entry name" value="Metallo-dependent phosphatases"/>
    <property type="match status" value="1"/>
</dbReference>
<dbReference type="CDD" id="cd07389">
    <property type="entry name" value="MPP_PhoD"/>
    <property type="match status" value="1"/>
</dbReference>
<evidence type="ECO:0000313" key="5">
    <source>
        <dbReference type="Proteomes" id="UP001432128"/>
    </source>
</evidence>
<dbReference type="Pfam" id="PF09423">
    <property type="entry name" value="PhoD"/>
    <property type="match status" value="1"/>
</dbReference>
<organism evidence="4 5">
    <name type="scientific">Williamsia herbipolensis</name>
    <dbReference type="NCBI Taxonomy" id="1603258"/>
    <lineage>
        <taxon>Bacteria</taxon>
        <taxon>Bacillati</taxon>
        <taxon>Actinomycetota</taxon>
        <taxon>Actinomycetes</taxon>
        <taxon>Mycobacteriales</taxon>
        <taxon>Nocardiaceae</taxon>
        <taxon>Williamsia</taxon>
    </lineage>
</organism>